<organism evidence="5 6">
    <name type="scientific">Candidatus Liptonbacteria bacterium GWB1_49_6</name>
    <dbReference type="NCBI Taxonomy" id="1798644"/>
    <lineage>
        <taxon>Bacteria</taxon>
        <taxon>Candidatus Liptoniibacteriota</taxon>
    </lineage>
</organism>
<evidence type="ECO:0000256" key="2">
    <source>
        <dbReference type="ARBA" id="ARBA00022980"/>
    </source>
</evidence>
<keyword evidence="3" id="KW-0687">Ribonucleoprotein</keyword>
<reference evidence="5 6" key="1">
    <citation type="journal article" date="2016" name="Nat. Commun.">
        <title>Thousands of microbial genomes shed light on interconnected biogeochemical processes in an aquifer system.</title>
        <authorList>
            <person name="Anantharaman K."/>
            <person name="Brown C.T."/>
            <person name="Hug L.A."/>
            <person name="Sharon I."/>
            <person name="Castelle C.J."/>
            <person name="Probst A.J."/>
            <person name="Thomas B.C."/>
            <person name="Singh A."/>
            <person name="Wilkins M.J."/>
            <person name="Karaoz U."/>
            <person name="Brodie E.L."/>
            <person name="Williams K.H."/>
            <person name="Hubbard S.S."/>
            <person name="Banfield J.F."/>
        </authorList>
    </citation>
    <scope>NUCLEOTIDE SEQUENCE [LARGE SCALE GENOMIC DNA]</scope>
</reference>
<dbReference type="Proteomes" id="UP000176648">
    <property type="component" value="Unassembled WGS sequence"/>
</dbReference>
<proteinExistence type="inferred from homology"/>
<evidence type="ECO:0000256" key="4">
    <source>
        <dbReference type="ARBA" id="ARBA00035135"/>
    </source>
</evidence>
<dbReference type="AlphaFoldDB" id="A0A1G2C765"/>
<dbReference type="EMBL" id="MHKU01000005">
    <property type="protein sequence ID" value="OGY97242.1"/>
    <property type="molecule type" value="Genomic_DNA"/>
</dbReference>
<protein>
    <recommendedName>
        <fullName evidence="4">Small ribosomal subunit protein bS21</fullName>
    </recommendedName>
</protein>
<keyword evidence="2 5" id="KW-0689">Ribosomal protein</keyword>
<evidence type="ECO:0000256" key="3">
    <source>
        <dbReference type="ARBA" id="ARBA00023274"/>
    </source>
</evidence>
<evidence type="ECO:0000256" key="1">
    <source>
        <dbReference type="ARBA" id="ARBA00006640"/>
    </source>
</evidence>
<dbReference type="GO" id="GO:0006412">
    <property type="term" value="P:translation"/>
    <property type="evidence" value="ECO:0007669"/>
    <property type="project" value="InterPro"/>
</dbReference>
<dbReference type="NCBIfam" id="TIGR00030">
    <property type="entry name" value="S21p"/>
    <property type="match status" value="1"/>
</dbReference>
<dbReference type="GO" id="GO:0005840">
    <property type="term" value="C:ribosome"/>
    <property type="evidence" value="ECO:0007669"/>
    <property type="project" value="UniProtKB-KW"/>
</dbReference>
<dbReference type="Pfam" id="PF01165">
    <property type="entry name" value="Ribosomal_S21"/>
    <property type="match status" value="1"/>
</dbReference>
<dbReference type="GO" id="GO:0003735">
    <property type="term" value="F:structural constituent of ribosome"/>
    <property type="evidence" value="ECO:0007669"/>
    <property type="project" value="InterPro"/>
</dbReference>
<comment type="caution">
    <text evidence="5">The sequence shown here is derived from an EMBL/GenBank/DDBJ whole genome shotgun (WGS) entry which is preliminary data.</text>
</comment>
<evidence type="ECO:0000313" key="6">
    <source>
        <dbReference type="Proteomes" id="UP000176648"/>
    </source>
</evidence>
<accession>A0A1G2C765</accession>
<gene>
    <name evidence="5" type="ORF">A2122_03035</name>
</gene>
<evidence type="ECO:0000313" key="5">
    <source>
        <dbReference type="EMBL" id="OGY97242.1"/>
    </source>
</evidence>
<dbReference type="GO" id="GO:1990904">
    <property type="term" value="C:ribonucleoprotein complex"/>
    <property type="evidence" value="ECO:0007669"/>
    <property type="project" value="UniProtKB-KW"/>
</dbReference>
<dbReference type="STRING" id="1798644.A2122_03035"/>
<name>A0A1G2C765_9BACT</name>
<dbReference type="InterPro" id="IPR038380">
    <property type="entry name" value="Ribosomal_bS21_sf"/>
</dbReference>
<comment type="similarity">
    <text evidence="1">Belongs to the bacterial ribosomal protein bS21 family.</text>
</comment>
<sequence length="70" mass="8301">MVEVRKKEGESSSALLFRFSKKVKRGGVIREAKKRRFYKRPVSRRARRLSAQHRTAKKKEFERLKKLGLA</sequence>
<dbReference type="InterPro" id="IPR001911">
    <property type="entry name" value="Ribosomal_bS21"/>
</dbReference>
<dbReference type="Gene3D" id="1.20.5.1150">
    <property type="entry name" value="Ribosomal protein S8"/>
    <property type="match status" value="1"/>
</dbReference>